<feature type="compositionally biased region" description="Basic and acidic residues" evidence="1">
    <location>
        <begin position="112"/>
        <end position="123"/>
    </location>
</feature>
<feature type="region of interest" description="Disordered" evidence="1">
    <location>
        <begin position="1"/>
        <end position="475"/>
    </location>
</feature>
<dbReference type="EMBL" id="VIBQ01000012">
    <property type="protein sequence ID" value="KAB8343002.1"/>
    <property type="molecule type" value="Genomic_DNA"/>
</dbReference>
<feature type="compositionally biased region" description="Acidic residues" evidence="1">
    <location>
        <begin position="234"/>
        <end position="250"/>
    </location>
</feature>
<evidence type="ECO:0000313" key="3">
    <source>
        <dbReference type="Proteomes" id="UP000327013"/>
    </source>
</evidence>
<name>A0A5N6KT13_9ROSI</name>
<organism evidence="2 3">
    <name type="scientific">Carpinus fangiana</name>
    <dbReference type="NCBI Taxonomy" id="176857"/>
    <lineage>
        <taxon>Eukaryota</taxon>
        <taxon>Viridiplantae</taxon>
        <taxon>Streptophyta</taxon>
        <taxon>Embryophyta</taxon>
        <taxon>Tracheophyta</taxon>
        <taxon>Spermatophyta</taxon>
        <taxon>Magnoliopsida</taxon>
        <taxon>eudicotyledons</taxon>
        <taxon>Gunneridae</taxon>
        <taxon>Pentapetalae</taxon>
        <taxon>rosids</taxon>
        <taxon>fabids</taxon>
        <taxon>Fagales</taxon>
        <taxon>Betulaceae</taxon>
        <taxon>Carpinus</taxon>
    </lineage>
</organism>
<feature type="compositionally biased region" description="Polar residues" evidence="1">
    <location>
        <begin position="371"/>
        <end position="383"/>
    </location>
</feature>
<proteinExistence type="predicted"/>
<evidence type="ECO:0000256" key="1">
    <source>
        <dbReference type="SAM" id="MobiDB-lite"/>
    </source>
</evidence>
<feature type="compositionally biased region" description="Low complexity" evidence="1">
    <location>
        <begin position="412"/>
        <end position="425"/>
    </location>
</feature>
<dbReference type="Proteomes" id="UP000327013">
    <property type="component" value="Unassembled WGS sequence"/>
</dbReference>
<evidence type="ECO:0000313" key="2">
    <source>
        <dbReference type="EMBL" id="KAB8343002.1"/>
    </source>
</evidence>
<feature type="compositionally biased region" description="Pro residues" evidence="1">
    <location>
        <begin position="71"/>
        <end position="85"/>
    </location>
</feature>
<feature type="compositionally biased region" description="Low complexity" evidence="1">
    <location>
        <begin position="209"/>
        <end position="220"/>
    </location>
</feature>
<feature type="compositionally biased region" description="Polar residues" evidence="1">
    <location>
        <begin position="304"/>
        <end position="314"/>
    </location>
</feature>
<dbReference type="OrthoDB" id="428854at2759"/>
<dbReference type="AlphaFoldDB" id="A0A5N6KT13"/>
<gene>
    <name evidence="2" type="ORF">FH972_022596</name>
</gene>
<comment type="caution">
    <text evidence="2">The sequence shown here is derived from an EMBL/GenBank/DDBJ whole genome shotgun (WGS) entry which is preliminary data.</text>
</comment>
<feature type="compositionally biased region" description="Basic and acidic residues" evidence="1">
    <location>
        <begin position="175"/>
        <end position="189"/>
    </location>
</feature>
<feature type="compositionally biased region" description="Polar residues" evidence="1">
    <location>
        <begin position="450"/>
        <end position="467"/>
    </location>
</feature>
<keyword evidence="3" id="KW-1185">Reference proteome</keyword>
<accession>A0A5N6KT13</accession>
<reference evidence="2 3" key="1">
    <citation type="submission" date="2019-06" db="EMBL/GenBank/DDBJ databases">
        <title>A chromosomal-level reference genome of Carpinus fangiana (Coryloideae, Betulaceae).</title>
        <authorList>
            <person name="Yang X."/>
            <person name="Wang Z."/>
            <person name="Zhang L."/>
            <person name="Hao G."/>
            <person name="Liu J."/>
            <person name="Yang Y."/>
        </authorList>
    </citation>
    <scope>NUCLEOTIDE SEQUENCE [LARGE SCALE GENOMIC DNA]</scope>
    <source>
        <strain evidence="2">Cfa_2016G</strain>
        <tissue evidence="2">Leaf</tissue>
    </source>
</reference>
<sequence length="500" mass="52884">MSGNPFRRQQVPPLDLTAAETRFPPLEDDVAPDGTWCHPTPRTFGPASRPLTPIAEKARRPSQAKRVRIETPPPLSPDPVTPLSPEPATEPIYQVASESHTGSPPPLLAQDGAHEYNPWDRTFDAMAEPQDQEVLENTRRNSASGSATPALPSPEAIRGVPENPFSRTLATMEPGGERPDEEPASKKDGAMGVDDFAKMLLTGKGPPQSSSASSSTATTAGTVPDRARPPETELSSDDYITDSDSDDEEGSNGGGYDATKNVALKGKQKPPPPTHRHGKSVAARKPQTVSFADFGEDPTPPANAVSQQAATRSSGKALPPRPPLGRKTSELNKTLPPPPASGGSVAADTPEAVSAKAAKPPPPPPARRAGNRNSVYDSTSTPVGTPDAASITSANEDYVDNPRRALAGSLHQQQSASPSRSSSQSGRTAMPPPPPPRRRGSSKGSMDLQGRTSQDSTRQPRSSQDSARQVAGEQKEDVLANLEALQAEVDALRDRYRRTS</sequence>
<protein>
    <submittedName>
        <fullName evidence="2">Uncharacterized protein</fullName>
    </submittedName>
</protein>